<dbReference type="Proteomes" id="UP000181936">
    <property type="component" value="Chromosome"/>
</dbReference>
<name>A0A1L3MRH9_9BACI</name>
<proteinExistence type="predicted"/>
<protein>
    <submittedName>
        <fullName evidence="1">Uncharacterized protein</fullName>
    </submittedName>
</protein>
<evidence type="ECO:0000313" key="1">
    <source>
        <dbReference type="EMBL" id="APH04864.1"/>
    </source>
</evidence>
<reference evidence="1 2" key="1">
    <citation type="journal article" date="2016" name="Sci. Rep.">
        <title>Complete genome sequence and transcriptomic analysis of a novel marine strain Bacillus weihaiensis reveals the mechanism of brown algae degradation.</title>
        <authorList>
            <person name="Zhu Y."/>
            <person name="Chen P."/>
            <person name="Bao Y."/>
            <person name="Men Y."/>
            <person name="Zeng Y."/>
            <person name="Yang J."/>
            <person name="Sun J."/>
            <person name="Sun Y."/>
        </authorList>
    </citation>
    <scope>NUCLEOTIDE SEQUENCE [LARGE SCALE GENOMIC DNA]</scope>
    <source>
        <strain evidence="1 2">Alg07</strain>
    </source>
</reference>
<dbReference type="EMBL" id="CP016020">
    <property type="protein sequence ID" value="APH04864.1"/>
    <property type="molecule type" value="Genomic_DNA"/>
</dbReference>
<dbReference type="KEGG" id="bwh:A9C19_08950"/>
<evidence type="ECO:0000313" key="2">
    <source>
        <dbReference type="Proteomes" id="UP000181936"/>
    </source>
</evidence>
<dbReference type="Pfam" id="PF19991">
    <property type="entry name" value="HMA_2"/>
    <property type="match status" value="1"/>
</dbReference>
<keyword evidence="2" id="KW-1185">Reference proteome</keyword>
<dbReference type="AlphaFoldDB" id="A0A1L3MRH9"/>
<dbReference type="STRING" id="1547283.A9C19_08950"/>
<accession>A0A1L3MRH9</accession>
<gene>
    <name evidence="1" type="ORF">A9C19_08950</name>
</gene>
<dbReference type="RefSeq" id="WP_072579658.1">
    <property type="nucleotide sequence ID" value="NZ_CP016020.1"/>
</dbReference>
<sequence length="190" mass="21822">MYFKYKIIHLIPGRIRLTVPALANTSEYSAIEEMFESIKGIENVRIEPIIQGMIIHYNQTELNHKHVLRYISLFFQQAQADIHTLLPGREELRKDLIRSFISGSLLLAAFLRNNVKHRPDAFDYLVVISTSYTVLSHGENKLSHPDVITGIISMLSLGAQNILQVAMVTWVVNLIEVFNDMRRSSQLLYL</sequence>
<organism evidence="1 2">
    <name type="scientific">Bacillus weihaiensis</name>
    <dbReference type="NCBI Taxonomy" id="1547283"/>
    <lineage>
        <taxon>Bacteria</taxon>
        <taxon>Bacillati</taxon>
        <taxon>Bacillota</taxon>
        <taxon>Bacilli</taxon>
        <taxon>Bacillales</taxon>
        <taxon>Bacillaceae</taxon>
        <taxon>Bacillus</taxon>
    </lineage>
</organism>
<dbReference type="OrthoDB" id="2291882at2"/>